<reference evidence="2 3" key="1">
    <citation type="submission" date="2021-05" db="EMBL/GenBank/DDBJ databases">
        <title>Draft Genome Sequences of Clinical Respiratory Isolates of Mycobacterium goodii Recovered in Ireland.</title>
        <authorList>
            <person name="Flanagan P.R."/>
            <person name="Mok S."/>
            <person name="Roycroft E."/>
            <person name="Rogers T.R."/>
            <person name="Fitzgibbon M."/>
        </authorList>
    </citation>
    <scope>NUCLEOTIDE SEQUENCE [LARGE SCALE GENOMIC DNA]</scope>
    <source>
        <strain evidence="2 3">14IE55</strain>
    </source>
</reference>
<dbReference type="SUPFAM" id="SSF53756">
    <property type="entry name" value="UDP-Glycosyltransferase/glycogen phosphorylase"/>
    <property type="match status" value="1"/>
</dbReference>
<dbReference type="EMBL" id="JAHBOM010000001">
    <property type="protein sequence ID" value="MBU8821526.1"/>
    <property type="molecule type" value="Genomic_DNA"/>
</dbReference>
<dbReference type="InterPro" id="IPR050426">
    <property type="entry name" value="Glycosyltransferase_28"/>
</dbReference>
<name>A0ABS6HFX0_MYCGD</name>
<dbReference type="Pfam" id="PF06722">
    <property type="entry name" value="EryCIII-like_C"/>
    <property type="match status" value="1"/>
</dbReference>
<dbReference type="InterPro" id="IPR010610">
    <property type="entry name" value="EryCIII-like_C"/>
</dbReference>
<organism evidence="2 3">
    <name type="scientific">Mycolicibacterium goodii</name>
    <name type="common">Mycobacterium goodii</name>
    <dbReference type="NCBI Taxonomy" id="134601"/>
    <lineage>
        <taxon>Bacteria</taxon>
        <taxon>Bacillati</taxon>
        <taxon>Actinomycetota</taxon>
        <taxon>Actinomycetes</taxon>
        <taxon>Mycobacteriales</taxon>
        <taxon>Mycobacteriaceae</taxon>
        <taxon>Mycolicibacterium</taxon>
    </lineage>
</organism>
<comment type="caution">
    <text evidence="2">The sequence shown here is derived from an EMBL/GenBank/DDBJ whole genome shotgun (WGS) entry which is preliminary data.</text>
</comment>
<accession>A0ABS6HFX0</accession>
<dbReference type="RefSeq" id="WP_214394140.1">
    <property type="nucleotide sequence ID" value="NZ_JAHBOL010000005.1"/>
</dbReference>
<dbReference type="PANTHER" id="PTHR48050:SF13">
    <property type="entry name" value="STEROL 3-BETA-GLUCOSYLTRANSFERASE UGT80A2"/>
    <property type="match status" value="1"/>
</dbReference>
<gene>
    <name evidence="2" type="ORF">KL859_01400</name>
</gene>
<evidence type="ECO:0000313" key="2">
    <source>
        <dbReference type="EMBL" id="MBU8821526.1"/>
    </source>
</evidence>
<protein>
    <submittedName>
        <fullName evidence="2">Glycosyltransferase</fullName>
    </submittedName>
</protein>
<proteinExistence type="predicted"/>
<dbReference type="Proteomes" id="UP000696413">
    <property type="component" value="Unassembled WGS sequence"/>
</dbReference>
<dbReference type="InterPro" id="IPR002213">
    <property type="entry name" value="UDP_glucos_trans"/>
</dbReference>
<feature type="domain" description="Erythromycin biosynthesis protein CIII-like C-terminal" evidence="1">
    <location>
        <begin position="288"/>
        <end position="422"/>
    </location>
</feature>
<dbReference type="CDD" id="cd03784">
    <property type="entry name" value="GT1_Gtf-like"/>
    <property type="match status" value="1"/>
</dbReference>
<dbReference type="PANTHER" id="PTHR48050">
    <property type="entry name" value="STEROL 3-BETA-GLUCOSYLTRANSFERASE"/>
    <property type="match status" value="1"/>
</dbReference>
<keyword evidence="3" id="KW-1185">Reference proteome</keyword>
<sequence>MADILIASHSPIGHIGPLLNVAYGLVGRGDRVTVLTSAEHTDAIRASGAIPVALPDEADPCFDRIDVDKPKRAKTSSTSRLTARVNADIVAFFVAPMAPQADALARLFEQRRYDAVIADWGFSGIYPLLLDDRADRPPILAYSTTPLMLSSRDTAPAGLGLPPPQHTVARLRSRAVAALTQKVLLRTAQRAVQNQLHRMNSRPLPTFFLDAAVLGDRVIAPTVPQFDYPRSDLPGHVRYVGAVHPMPSRGFRRPLWWRQLDGDRPVVHVTQTAVDDNDLGRLIEPTIEALAHDDVVVIASTGGRDLDALRTPVPANTYVTRHIPHDLLMPKVDVLVTDGGYGTVQRALSCGVPLVVAGTTGDKPEVAARVAWSGAGIDLRTGTPTPAAIQRAVRTVLTDKRYLCRARELEAAFAQRDGVAEILALVDEVIAERRRRSTATHSRAEANLPIPGQK</sequence>
<evidence type="ECO:0000259" key="1">
    <source>
        <dbReference type="Pfam" id="PF06722"/>
    </source>
</evidence>
<dbReference type="Gene3D" id="3.40.50.2000">
    <property type="entry name" value="Glycogen Phosphorylase B"/>
    <property type="match status" value="2"/>
</dbReference>
<evidence type="ECO:0000313" key="3">
    <source>
        <dbReference type="Proteomes" id="UP000696413"/>
    </source>
</evidence>